<proteinExistence type="predicted"/>
<dbReference type="EMBL" id="CAJVPM010038237">
    <property type="protein sequence ID" value="CAG8697637.1"/>
    <property type="molecule type" value="Genomic_DNA"/>
</dbReference>
<feature type="non-terminal residue" evidence="1">
    <location>
        <position position="1"/>
    </location>
</feature>
<gene>
    <name evidence="1" type="ORF">SCALOS_LOCUS10377</name>
</gene>
<protein>
    <submittedName>
        <fullName evidence="1">3878_t:CDS:1</fullName>
    </submittedName>
</protein>
<evidence type="ECO:0000313" key="1">
    <source>
        <dbReference type="EMBL" id="CAG8697637.1"/>
    </source>
</evidence>
<reference evidence="1" key="1">
    <citation type="submission" date="2021-06" db="EMBL/GenBank/DDBJ databases">
        <authorList>
            <person name="Kallberg Y."/>
            <person name="Tangrot J."/>
            <person name="Rosling A."/>
        </authorList>
    </citation>
    <scope>NUCLEOTIDE SEQUENCE</scope>
    <source>
        <strain evidence="1">AU212A</strain>
    </source>
</reference>
<dbReference type="Proteomes" id="UP000789860">
    <property type="component" value="Unassembled WGS sequence"/>
</dbReference>
<comment type="caution">
    <text evidence="1">The sequence shown here is derived from an EMBL/GenBank/DDBJ whole genome shotgun (WGS) entry which is preliminary data.</text>
</comment>
<accession>A0ACA9PE05</accession>
<evidence type="ECO:0000313" key="2">
    <source>
        <dbReference type="Proteomes" id="UP000789860"/>
    </source>
</evidence>
<sequence>RYLRVGGTYKDRKDLSILINYGFSIIENGSLHIAKALIIVRLIASFLGLAKN</sequence>
<keyword evidence="2" id="KW-1185">Reference proteome</keyword>
<organism evidence="1 2">
    <name type="scientific">Scutellospora calospora</name>
    <dbReference type="NCBI Taxonomy" id="85575"/>
    <lineage>
        <taxon>Eukaryota</taxon>
        <taxon>Fungi</taxon>
        <taxon>Fungi incertae sedis</taxon>
        <taxon>Mucoromycota</taxon>
        <taxon>Glomeromycotina</taxon>
        <taxon>Glomeromycetes</taxon>
        <taxon>Diversisporales</taxon>
        <taxon>Gigasporaceae</taxon>
        <taxon>Scutellospora</taxon>
    </lineage>
</organism>
<name>A0ACA9PE05_9GLOM</name>